<name>A0A4D6NCV8_VIGUN</name>
<dbReference type="AlphaFoldDB" id="A0A4D6NCV8"/>
<dbReference type="EMBL" id="CP039354">
    <property type="protein sequence ID" value="QCE11576.1"/>
    <property type="molecule type" value="Genomic_DNA"/>
</dbReference>
<feature type="domain" description="RNA polymerase beta subunit protrusion" evidence="9">
    <location>
        <begin position="64"/>
        <end position="239"/>
    </location>
</feature>
<dbReference type="GO" id="GO:0006351">
    <property type="term" value="P:DNA-templated transcription"/>
    <property type="evidence" value="ECO:0007669"/>
    <property type="project" value="InterPro"/>
</dbReference>
<sequence>MLASKMIVAMMDIDGDGDDDLGLLPVLKQFLMCVCVELSVYVPNKIQSDKFKTMKEKFLDKEILKEDEKEIIIRKFNVMVKSDLCWMISEIDDCEFDHGGYFLIKGAEKTFIAHEQLYLKRLWVTNNPGWMIAYKSQIKRNMMVLRLVGNSRNEEGENGDMFLTVNSGLNVKVCFLAYMVKCLLLAYTSRRKHDNRDDFRNKRLELANELLDRELRVHIAHVCERMSKALQRDLYGDRNVRPIEHYADVRTNPLETIVELRRVRQQVQYTKKVGVARYLHPSH</sequence>
<evidence type="ECO:0000256" key="5">
    <source>
        <dbReference type="ARBA" id="ARBA00022695"/>
    </source>
</evidence>
<accession>A0A4D6NCV8</accession>
<evidence type="ECO:0000256" key="1">
    <source>
        <dbReference type="ARBA" id="ARBA00006835"/>
    </source>
</evidence>
<keyword evidence="5" id="KW-0548">Nucleotidyltransferase</keyword>
<evidence type="ECO:0000256" key="2">
    <source>
        <dbReference type="ARBA" id="ARBA00012418"/>
    </source>
</evidence>
<evidence type="ECO:0000313" key="10">
    <source>
        <dbReference type="EMBL" id="QCE11576.1"/>
    </source>
</evidence>
<protein>
    <recommendedName>
        <fullName evidence="2">DNA-directed RNA polymerase</fullName>
        <ecNumber evidence="2">2.7.7.6</ecNumber>
    </recommendedName>
</protein>
<keyword evidence="6" id="KW-0804">Transcription</keyword>
<dbReference type="Pfam" id="PF04563">
    <property type="entry name" value="RNA_pol_Rpb2_1"/>
    <property type="match status" value="1"/>
</dbReference>
<feature type="domain" description="RNA polymerase Rpb2" evidence="8">
    <location>
        <begin position="171"/>
        <end position="205"/>
    </location>
</feature>
<evidence type="ECO:0000256" key="6">
    <source>
        <dbReference type="ARBA" id="ARBA00023163"/>
    </source>
</evidence>
<keyword evidence="4" id="KW-0808">Transferase</keyword>
<dbReference type="GO" id="GO:0003677">
    <property type="term" value="F:DNA binding"/>
    <property type="evidence" value="ECO:0007669"/>
    <property type="project" value="InterPro"/>
</dbReference>
<dbReference type="Gene3D" id="3.90.1100.10">
    <property type="match status" value="1"/>
</dbReference>
<evidence type="ECO:0000256" key="7">
    <source>
        <dbReference type="ARBA" id="ARBA00048552"/>
    </source>
</evidence>
<gene>
    <name evidence="10" type="ORF">DEO72_LG10g2809</name>
</gene>
<evidence type="ECO:0000313" key="11">
    <source>
        <dbReference type="Proteomes" id="UP000501690"/>
    </source>
</evidence>
<evidence type="ECO:0000259" key="8">
    <source>
        <dbReference type="Pfam" id="PF04561"/>
    </source>
</evidence>
<reference evidence="10 11" key="1">
    <citation type="submission" date="2019-04" db="EMBL/GenBank/DDBJ databases">
        <title>An improved genome assembly and genetic linkage map for asparagus bean, Vigna unguiculata ssp. sesquipedialis.</title>
        <authorList>
            <person name="Xia Q."/>
            <person name="Zhang R."/>
            <person name="Dong Y."/>
        </authorList>
    </citation>
    <scope>NUCLEOTIDE SEQUENCE [LARGE SCALE GENOMIC DNA]</scope>
    <source>
        <tissue evidence="10">Leaf</tissue>
    </source>
</reference>
<dbReference type="GO" id="GO:0003899">
    <property type="term" value="F:DNA-directed RNA polymerase activity"/>
    <property type="evidence" value="ECO:0007669"/>
    <property type="project" value="UniProtKB-EC"/>
</dbReference>
<evidence type="ECO:0000256" key="4">
    <source>
        <dbReference type="ARBA" id="ARBA00022679"/>
    </source>
</evidence>
<evidence type="ECO:0000259" key="9">
    <source>
        <dbReference type="Pfam" id="PF04563"/>
    </source>
</evidence>
<organism evidence="10 11">
    <name type="scientific">Vigna unguiculata</name>
    <name type="common">Cowpea</name>
    <dbReference type="NCBI Taxonomy" id="3917"/>
    <lineage>
        <taxon>Eukaryota</taxon>
        <taxon>Viridiplantae</taxon>
        <taxon>Streptophyta</taxon>
        <taxon>Embryophyta</taxon>
        <taxon>Tracheophyta</taxon>
        <taxon>Spermatophyta</taxon>
        <taxon>Magnoliopsida</taxon>
        <taxon>eudicotyledons</taxon>
        <taxon>Gunneridae</taxon>
        <taxon>Pentapetalae</taxon>
        <taxon>rosids</taxon>
        <taxon>fabids</taxon>
        <taxon>Fabales</taxon>
        <taxon>Fabaceae</taxon>
        <taxon>Papilionoideae</taxon>
        <taxon>50 kb inversion clade</taxon>
        <taxon>NPAAA clade</taxon>
        <taxon>indigoferoid/millettioid clade</taxon>
        <taxon>Phaseoleae</taxon>
        <taxon>Vigna</taxon>
    </lineage>
</organism>
<evidence type="ECO:0000256" key="3">
    <source>
        <dbReference type="ARBA" id="ARBA00022478"/>
    </source>
</evidence>
<dbReference type="GO" id="GO:0000428">
    <property type="term" value="C:DNA-directed RNA polymerase complex"/>
    <property type="evidence" value="ECO:0007669"/>
    <property type="project" value="UniProtKB-KW"/>
</dbReference>
<dbReference type="InterPro" id="IPR007642">
    <property type="entry name" value="RNA_pol_Rpb2_2"/>
</dbReference>
<keyword evidence="3 10" id="KW-0240">DNA-directed RNA polymerase</keyword>
<dbReference type="Proteomes" id="UP000501690">
    <property type="component" value="Linkage Group LG10"/>
</dbReference>
<keyword evidence="11" id="KW-1185">Reference proteome</keyword>
<dbReference type="GO" id="GO:0032549">
    <property type="term" value="F:ribonucleoside binding"/>
    <property type="evidence" value="ECO:0007669"/>
    <property type="project" value="InterPro"/>
</dbReference>
<comment type="catalytic activity">
    <reaction evidence="7">
        <text>RNA(n) + a ribonucleoside 5'-triphosphate = RNA(n+1) + diphosphate</text>
        <dbReference type="Rhea" id="RHEA:21248"/>
        <dbReference type="Rhea" id="RHEA-COMP:14527"/>
        <dbReference type="Rhea" id="RHEA-COMP:17342"/>
        <dbReference type="ChEBI" id="CHEBI:33019"/>
        <dbReference type="ChEBI" id="CHEBI:61557"/>
        <dbReference type="ChEBI" id="CHEBI:140395"/>
        <dbReference type="EC" id="2.7.7.6"/>
    </reaction>
</comment>
<dbReference type="SUPFAM" id="SSF64484">
    <property type="entry name" value="beta and beta-prime subunits of DNA dependent RNA-polymerase"/>
    <property type="match status" value="1"/>
</dbReference>
<proteinExistence type="inferred from homology"/>
<dbReference type="InterPro" id="IPR007644">
    <property type="entry name" value="RNA_pol_bsu_protrusion"/>
</dbReference>
<comment type="similarity">
    <text evidence="1">Belongs to the RNA polymerase beta chain family.</text>
</comment>
<dbReference type="EC" id="2.7.7.6" evidence="2"/>
<dbReference type="InterPro" id="IPR015712">
    <property type="entry name" value="DNA-dir_RNA_pol_su2"/>
</dbReference>
<dbReference type="PANTHER" id="PTHR20856">
    <property type="entry name" value="DNA-DIRECTED RNA POLYMERASE I SUBUNIT 2"/>
    <property type="match status" value="1"/>
</dbReference>
<dbReference type="Pfam" id="PF04561">
    <property type="entry name" value="RNA_pol_Rpb2_2"/>
    <property type="match status" value="1"/>
</dbReference>